<organism evidence="1">
    <name type="scientific">marine sediment metagenome</name>
    <dbReference type="NCBI Taxonomy" id="412755"/>
    <lineage>
        <taxon>unclassified sequences</taxon>
        <taxon>metagenomes</taxon>
        <taxon>ecological metagenomes</taxon>
    </lineage>
</organism>
<dbReference type="EMBL" id="LAZR01051523">
    <property type="protein sequence ID" value="KKK84966.1"/>
    <property type="molecule type" value="Genomic_DNA"/>
</dbReference>
<proteinExistence type="predicted"/>
<comment type="caution">
    <text evidence="1">The sequence shown here is derived from an EMBL/GenBank/DDBJ whole genome shotgun (WGS) entry which is preliminary data.</text>
</comment>
<name>A0A0F9BKS1_9ZZZZ</name>
<gene>
    <name evidence="1" type="ORF">LCGC14_2778030</name>
</gene>
<reference evidence="1" key="1">
    <citation type="journal article" date="2015" name="Nature">
        <title>Complex archaea that bridge the gap between prokaryotes and eukaryotes.</title>
        <authorList>
            <person name="Spang A."/>
            <person name="Saw J.H."/>
            <person name="Jorgensen S.L."/>
            <person name="Zaremba-Niedzwiedzka K."/>
            <person name="Martijn J."/>
            <person name="Lind A.E."/>
            <person name="van Eijk R."/>
            <person name="Schleper C."/>
            <person name="Guy L."/>
            <person name="Ettema T.J."/>
        </authorList>
    </citation>
    <scope>NUCLEOTIDE SEQUENCE</scope>
</reference>
<accession>A0A0F9BKS1</accession>
<evidence type="ECO:0000313" key="1">
    <source>
        <dbReference type="EMBL" id="KKK84966.1"/>
    </source>
</evidence>
<sequence length="84" mass="9031">MIRIVNEHACDMPGCENTSTDPVAEKTAHNGCTDYNTPIPELWAWVSIVRAHITHAGVALVCPACVAVLFTVGRGNQQQKATSI</sequence>
<dbReference type="AlphaFoldDB" id="A0A0F9BKS1"/>
<protein>
    <submittedName>
        <fullName evidence="1">Uncharacterized protein</fullName>
    </submittedName>
</protein>